<keyword evidence="3" id="KW-0808">Transferase</keyword>
<dbReference type="GO" id="GO:0008168">
    <property type="term" value="F:methyltransferase activity"/>
    <property type="evidence" value="ECO:0007669"/>
    <property type="project" value="UniProtKB-KW"/>
</dbReference>
<proteinExistence type="inferred from homology"/>
<gene>
    <name evidence="3" type="ORF">SODALDRAFT_378183</name>
</gene>
<accession>A0A3N2PX48</accession>
<dbReference type="AlphaFoldDB" id="A0A3N2PX48"/>
<name>A0A3N2PX48_SODAK</name>
<organism evidence="3 4">
    <name type="scientific">Sodiomyces alkalinus (strain CBS 110278 / VKM F-3762 / F11)</name>
    <name type="common">Alkaliphilic filamentous fungus</name>
    <dbReference type="NCBI Taxonomy" id="1314773"/>
    <lineage>
        <taxon>Eukaryota</taxon>
        <taxon>Fungi</taxon>
        <taxon>Dikarya</taxon>
        <taxon>Ascomycota</taxon>
        <taxon>Pezizomycotina</taxon>
        <taxon>Sordariomycetes</taxon>
        <taxon>Hypocreomycetidae</taxon>
        <taxon>Glomerellales</taxon>
        <taxon>Plectosphaerellaceae</taxon>
        <taxon>Sodiomyces</taxon>
    </lineage>
</organism>
<feature type="compositionally biased region" description="Acidic residues" evidence="2">
    <location>
        <begin position="44"/>
        <end position="55"/>
    </location>
</feature>
<dbReference type="Pfam" id="PF13489">
    <property type="entry name" value="Methyltransf_23"/>
    <property type="match status" value="1"/>
</dbReference>
<sequence>MTPASPESATKLPDAQESPPNSSPIEPEPEPEAETAQVATRDYNDDDDAANEDADSAIGADSILSSTASLTESILQYRQLHGRTYQSTKTTEYWAPNDDQQNDGLDIIHHALLRLFDDRLVLAPIGAHPQRVLDLGTGTGVWATDFGDQFPGAEVTGTDISPIQPTWVAPNVKFVIDDFLLEWTWPEDHFDLIHMRALYGVIPDLEDLYAKVLRRLRPGSGWVQHVEMEVKIESDHVRFPEDHIFNRWAALLYQAGEKMGRSFALAQGHTMKEAMERAGFVDVAEQKCKAPLHSWPKDPRLKEAGLYLQAAFDQSVEGFGMFLFTQVLGMDRDAALVLAAEMRRETRKKSNYHWFEVTAVYGRKP</sequence>
<keyword evidence="3" id="KW-0489">Methyltransferase</keyword>
<dbReference type="SUPFAM" id="SSF53335">
    <property type="entry name" value="S-adenosyl-L-methionine-dependent methyltransferases"/>
    <property type="match status" value="1"/>
</dbReference>
<dbReference type="RefSeq" id="XP_028466868.1">
    <property type="nucleotide sequence ID" value="XM_028614957.1"/>
</dbReference>
<dbReference type="InterPro" id="IPR029063">
    <property type="entry name" value="SAM-dependent_MTases_sf"/>
</dbReference>
<evidence type="ECO:0000256" key="1">
    <source>
        <dbReference type="ARBA" id="ARBA00038158"/>
    </source>
</evidence>
<dbReference type="OrthoDB" id="2013972at2759"/>
<reference evidence="3 4" key="1">
    <citation type="journal article" date="2018" name="Mol. Ecol.">
        <title>The obligate alkalophilic soda-lake fungus Sodiomyces alkalinus has shifted to a protein diet.</title>
        <authorList>
            <person name="Grum-Grzhimaylo A.A."/>
            <person name="Falkoski D.L."/>
            <person name="van den Heuvel J."/>
            <person name="Valero-Jimenez C.A."/>
            <person name="Min B."/>
            <person name="Choi I.G."/>
            <person name="Lipzen A."/>
            <person name="Daum C.G."/>
            <person name="Aanen D.K."/>
            <person name="Tsang A."/>
            <person name="Henrissat B."/>
            <person name="Bilanenko E.N."/>
            <person name="de Vries R.P."/>
            <person name="van Kan J.A.L."/>
            <person name="Grigoriev I.V."/>
            <person name="Debets A.J.M."/>
        </authorList>
    </citation>
    <scope>NUCLEOTIDE SEQUENCE [LARGE SCALE GENOMIC DNA]</scope>
    <source>
        <strain evidence="3 4">F11</strain>
    </source>
</reference>
<dbReference type="Proteomes" id="UP000272025">
    <property type="component" value="Unassembled WGS sequence"/>
</dbReference>
<dbReference type="EMBL" id="ML119054">
    <property type="protein sequence ID" value="ROT39062.1"/>
    <property type="molecule type" value="Genomic_DNA"/>
</dbReference>
<dbReference type="CDD" id="cd02440">
    <property type="entry name" value="AdoMet_MTases"/>
    <property type="match status" value="1"/>
</dbReference>
<keyword evidence="4" id="KW-1185">Reference proteome</keyword>
<dbReference type="PANTHER" id="PTHR43591:SF10">
    <property type="entry name" value="ABC TRANSMEMBRANE TYPE-1 DOMAIN-CONTAINING PROTEIN-RELATED"/>
    <property type="match status" value="1"/>
</dbReference>
<evidence type="ECO:0000313" key="4">
    <source>
        <dbReference type="Proteomes" id="UP000272025"/>
    </source>
</evidence>
<protein>
    <submittedName>
        <fullName evidence="3">S-adenosyl-L-methionine-dependent methyltransferase</fullName>
    </submittedName>
</protein>
<evidence type="ECO:0000313" key="3">
    <source>
        <dbReference type="EMBL" id="ROT39062.1"/>
    </source>
</evidence>
<dbReference type="Gene3D" id="3.40.50.150">
    <property type="entry name" value="Vaccinia Virus protein VP39"/>
    <property type="match status" value="1"/>
</dbReference>
<comment type="similarity">
    <text evidence="1">Belongs to the methyltransferase superfamily. LaeA methyltransferase family.</text>
</comment>
<dbReference type="GeneID" id="39583434"/>
<dbReference type="GO" id="GO:0032259">
    <property type="term" value="P:methylation"/>
    <property type="evidence" value="ECO:0007669"/>
    <property type="project" value="UniProtKB-KW"/>
</dbReference>
<evidence type="ECO:0000256" key="2">
    <source>
        <dbReference type="SAM" id="MobiDB-lite"/>
    </source>
</evidence>
<feature type="region of interest" description="Disordered" evidence="2">
    <location>
        <begin position="1"/>
        <end position="58"/>
    </location>
</feature>
<dbReference type="PANTHER" id="PTHR43591">
    <property type="entry name" value="METHYLTRANSFERASE"/>
    <property type="match status" value="1"/>
</dbReference>